<evidence type="ECO:0000313" key="4">
    <source>
        <dbReference type="Proteomes" id="UP001549366"/>
    </source>
</evidence>
<dbReference type="EMBL" id="JBEWTB010000002">
    <property type="protein sequence ID" value="MET4757733.1"/>
    <property type="molecule type" value="Genomic_DNA"/>
</dbReference>
<keyword evidence="1" id="KW-0472">Membrane</keyword>
<reference evidence="3 4" key="1">
    <citation type="submission" date="2024-06" db="EMBL/GenBank/DDBJ databases">
        <title>Genomic Encyclopedia of Type Strains, Phase V (KMG-V): Genome sequencing to study the core and pangenomes of soil and plant-associated prokaryotes.</title>
        <authorList>
            <person name="Whitman W."/>
        </authorList>
    </citation>
    <scope>NUCLEOTIDE SEQUENCE [LARGE SCALE GENOMIC DNA]</scope>
    <source>
        <strain evidence="3 4">NE40</strain>
    </source>
</reference>
<sequence>MNSFVRERIVSPIKALLNQGLNPDSLALCLAIGFVLGFFPVFGVTTLLCALTAAALRLNQVAIQVANYCGYPLQFILFIPFIRLGEYLFGLERISVNPADIFMLTKSNFSLFLELYGLAIAAACAAWVLVAVPVVILLWKGFAILLKAKMKTV</sequence>
<keyword evidence="1" id="KW-1133">Transmembrane helix</keyword>
<evidence type="ECO:0000259" key="2">
    <source>
        <dbReference type="Pfam" id="PF09835"/>
    </source>
</evidence>
<comment type="caution">
    <text evidence="3">The sequence shown here is derived from an EMBL/GenBank/DDBJ whole genome shotgun (WGS) entry which is preliminary data.</text>
</comment>
<feature type="transmembrane region" description="Helical" evidence="1">
    <location>
        <begin position="109"/>
        <end position="139"/>
    </location>
</feature>
<dbReference type="InterPro" id="IPR018639">
    <property type="entry name" value="DUF2062"/>
</dbReference>
<feature type="transmembrane region" description="Helical" evidence="1">
    <location>
        <begin position="68"/>
        <end position="89"/>
    </location>
</feature>
<protein>
    <submittedName>
        <fullName evidence="3">Uncharacterized protein (DUF2062 family)</fullName>
    </submittedName>
</protein>
<dbReference type="Pfam" id="PF09835">
    <property type="entry name" value="DUF2062"/>
    <property type="match status" value="1"/>
</dbReference>
<name>A0ABV2SJ00_9GAMM</name>
<gene>
    <name evidence="3" type="ORF">V5J35_002925</name>
</gene>
<dbReference type="RefSeq" id="WP_354007865.1">
    <property type="nucleotide sequence ID" value="NZ_JBEWTA010000001.1"/>
</dbReference>
<dbReference type="PANTHER" id="PTHR35102">
    <property type="entry name" value="E3 UBIQUITIN-PROTEIN LIGASE"/>
    <property type="match status" value="1"/>
</dbReference>
<dbReference type="PANTHER" id="PTHR35102:SF1">
    <property type="entry name" value="E3 UBIQUITIN-PROTEIN LIGASE"/>
    <property type="match status" value="1"/>
</dbReference>
<feature type="transmembrane region" description="Helical" evidence="1">
    <location>
        <begin position="25"/>
        <end position="56"/>
    </location>
</feature>
<organism evidence="3 4">
    <name type="scientific">Endozoicomonas lisbonensis</name>
    <dbReference type="NCBI Taxonomy" id="3120522"/>
    <lineage>
        <taxon>Bacteria</taxon>
        <taxon>Pseudomonadati</taxon>
        <taxon>Pseudomonadota</taxon>
        <taxon>Gammaproteobacteria</taxon>
        <taxon>Oceanospirillales</taxon>
        <taxon>Endozoicomonadaceae</taxon>
        <taxon>Endozoicomonas</taxon>
    </lineage>
</organism>
<keyword evidence="1" id="KW-0812">Transmembrane</keyword>
<dbReference type="Proteomes" id="UP001549366">
    <property type="component" value="Unassembled WGS sequence"/>
</dbReference>
<keyword evidence="4" id="KW-1185">Reference proteome</keyword>
<evidence type="ECO:0000256" key="1">
    <source>
        <dbReference type="SAM" id="Phobius"/>
    </source>
</evidence>
<evidence type="ECO:0000313" key="3">
    <source>
        <dbReference type="EMBL" id="MET4757733.1"/>
    </source>
</evidence>
<proteinExistence type="predicted"/>
<accession>A0ABV2SJ00</accession>
<feature type="domain" description="DUF2062" evidence="2">
    <location>
        <begin position="15"/>
        <end position="146"/>
    </location>
</feature>